<keyword evidence="2" id="KW-1185">Reference proteome</keyword>
<gene>
    <name evidence="1" type="ORF">LSH36_1014g00019</name>
</gene>
<dbReference type="AlphaFoldDB" id="A0AAD9IWP0"/>
<dbReference type="Proteomes" id="UP001208570">
    <property type="component" value="Unassembled WGS sequence"/>
</dbReference>
<organism evidence="1 2">
    <name type="scientific">Paralvinella palmiformis</name>
    <dbReference type="NCBI Taxonomy" id="53620"/>
    <lineage>
        <taxon>Eukaryota</taxon>
        <taxon>Metazoa</taxon>
        <taxon>Spiralia</taxon>
        <taxon>Lophotrochozoa</taxon>
        <taxon>Annelida</taxon>
        <taxon>Polychaeta</taxon>
        <taxon>Sedentaria</taxon>
        <taxon>Canalipalpata</taxon>
        <taxon>Terebellida</taxon>
        <taxon>Terebelliformia</taxon>
        <taxon>Alvinellidae</taxon>
        <taxon>Paralvinella</taxon>
    </lineage>
</organism>
<evidence type="ECO:0000313" key="1">
    <source>
        <dbReference type="EMBL" id="KAK2141933.1"/>
    </source>
</evidence>
<name>A0AAD9IWP0_9ANNE</name>
<reference evidence="1" key="1">
    <citation type="journal article" date="2023" name="Mol. Biol. Evol.">
        <title>Third-Generation Sequencing Reveals the Adaptive Role of the Epigenome in Three Deep-Sea Polychaetes.</title>
        <authorList>
            <person name="Perez M."/>
            <person name="Aroh O."/>
            <person name="Sun Y."/>
            <person name="Lan Y."/>
            <person name="Juniper S.K."/>
            <person name="Young C.R."/>
            <person name="Angers B."/>
            <person name="Qian P.Y."/>
        </authorList>
    </citation>
    <scope>NUCLEOTIDE SEQUENCE</scope>
    <source>
        <strain evidence="1">P08H-3</strain>
    </source>
</reference>
<proteinExistence type="predicted"/>
<comment type="caution">
    <text evidence="1">The sequence shown here is derived from an EMBL/GenBank/DDBJ whole genome shotgun (WGS) entry which is preliminary data.</text>
</comment>
<dbReference type="EMBL" id="JAODUP010001014">
    <property type="protein sequence ID" value="KAK2141933.1"/>
    <property type="molecule type" value="Genomic_DNA"/>
</dbReference>
<sequence>MILPIVTDNACNIEVGVRASGYGPNIKCLSIH</sequence>
<accession>A0AAD9IWP0</accession>
<evidence type="ECO:0000313" key="2">
    <source>
        <dbReference type="Proteomes" id="UP001208570"/>
    </source>
</evidence>
<protein>
    <submittedName>
        <fullName evidence="1">Uncharacterized protein</fullName>
    </submittedName>
</protein>